<organism evidence="1 2">
    <name type="scientific">Mesorhabditis belari</name>
    <dbReference type="NCBI Taxonomy" id="2138241"/>
    <lineage>
        <taxon>Eukaryota</taxon>
        <taxon>Metazoa</taxon>
        <taxon>Ecdysozoa</taxon>
        <taxon>Nematoda</taxon>
        <taxon>Chromadorea</taxon>
        <taxon>Rhabditida</taxon>
        <taxon>Rhabditina</taxon>
        <taxon>Rhabditomorpha</taxon>
        <taxon>Rhabditoidea</taxon>
        <taxon>Rhabditidae</taxon>
        <taxon>Mesorhabditinae</taxon>
        <taxon>Mesorhabditis</taxon>
    </lineage>
</organism>
<evidence type="ECO:0000313" key="2">
    <source>
        <dbReference type="WBParaSite" id="MBELARI_LOCUS8957"/>
    </source>
</evidence>
<protein>
    <submittedName>
        <fullName evidence="2">Uncharacterized protein</fullName>
    </submittedName>
</protein>
<sequence length="97" mass="11071">MWKGKQAEKIRKQLLIELNLGIVRSPSVIILDGIDLIAPANKDEEHRMVQLERIFAMLRDLLKPRKLVQIVCSARSLHSIHPILLGDGGQRFFGYTI</sequence>
<accession>A0AAF3FQK3</accession>
<keyword evidence="1" id="KW-1185">Reference proteome</keyword>
<dbReference type="AlphaFoldDB" id="A0AAF3FQK3"/>
<name>A0AAF3FQK3_9BILA</name>
<reference evidence="2" key="1">
    <citation type="submission" date="2024-02" db="UniProtKB">
        <authorList>
            <consortium name="WormBaseParasite"/>
        </authorList>
    </citation>
    <scope>IDENTIFICATION</scope>
</reference>
<dbReference type="WBParaSite" id="MBELARI_LOCUS8957">
    <property type="protein sequence ID" value="MBELARI_LOCUS8957"/>
    <property type="gene ID" value="MBELARI_LOCUS8957"/>
</dbReference>
<dbReference type="Proteomes" id="UP000887575">
    <property type="component" value="Unassembled WGS sequence"/>
</dbReference>
<proteinExistence type="predicted"/>
<evidence type="ECO:0000313" key="1">
    <source>
        <dbReference type="Proteomes" id="UP000887575"/>
    </source>
</evidence>